<dbReference type="Gene3D" id="3.30.1150.10">
    <property type="match status" value="1"/>
</dbReference>
<organism evidence="3 4">
    <name type="scientific">Litoreibacter roseus</name>
    <dbReference type="NCBI Taxonomy" id="2601869"/>
    <lineage>
        <taxon>Bacteria</taxon>
        <taxon>Pseudomonadati</taxon>
        <taxon>Pseudomonadota</taxon>
        <taxon>Alphaproteobacteria</taxon>
        <taxon>Rhodobacterales</taxon>
        <taxon>Roseobacteraceae</taxon>
        <taxon>Litoreibacter</taxon>
    </lineage>
</organism>
<feature type="region of interest" description="Disordered" evidence="1">
    <location>
        <begin position="61"/>
        <end position="168"/>
    </location>
</feature>
<gene>
    <name evidence="3" type="ORF">KIN_24590</name>
</gene>
<dbReference type="RefSeq" id="WP_279285247.1">
    <property type="nucleotide sequence ID" value="NZ_BLJE01000002.1"/>
</dbReference>
<proteinExistence type="predicted"/>
<feature type="compositionally biased region" description="Pro residues" evidence="1">
    <location>
        <begin position="94"/>
        <end position="103"/>
    </location>
</feature>
<keyword evidence="4" id="KW-1185">Reference proteome</keyword>
<reference evidence="3 4" key="1">
    <citation type="submission" date="2019-12" db="EMBL/GenBank/DDBJ databases">
        <title>Litoreibacter badius sp. nov., a novel bacteriochlorophyll a-containing bacterium in the genus Litoreibacter.</title>
        <authorList>
            <person name="Kanamuro M."/>
            <person name="Takabe Y."/>
            <person name="Mori K."/>
            <person name="Takaichi S."/>
            <person name="Hanada S."/>
        </authorList>
    </citation>
    <scope>NUCLEOTIDE SEQUENCE [LARGE SCALE GENOMIC DNA]</scope>
    <source>
        <strain evidence="3 4">K6</strain>
    </source>
</reference>
<evidence type="ECO:0000256" key="2">
    <source>
        <dbReference type="SAM" id="Phobius"/>
    </source>
</evidence>
<dbReference type="Proteomes" id="UP000436822">
    <property type="component" value="Unassembled WGS sequence"/>
</dbReference>
<keyword evidence="2" id="KW-0812">Transmembrane</keyword>
<dbReference type="EMBL" id="BLJE01000002">
    <property type="protein sequence ID" value="GFE65385.1"/>
    <property type="molecule type" value="Genomic_DNA"/>
</dbReference>
<comment type="caution">
    <text evidence="3">The sequence shown here is derived from an EMBL/GenBank/DDBJ whole genome shotgun (WGS) entry which is preliminary data.</text>
</comment>
<name>A0A6N6JGZ2_9RHOB</name>
<evidence type="ECO:0000313" key="4">
    <source>
        <dbReference type="Proteomes" id="UP000436822"/>
    </source>
</evidence>
<feature type="compositionally biased region" description="Low complexity" evidence="1">
    <location>
        <begin position="262"/>
        <end position="273"/>
    </location>
</feature>
<keyword evidence="2" id="KW-0472">Membrane</keyword>
<dbReference type="AlphaFoldDB" id="A0A6N6JGZ2"/>
<protein>
    <submittedName>
        <fullName evidence="3">Cell envelope integrity/translocation protein TolA</fullName>
    </submittedName>
</protein>
<evidence type="ECO:0000256" key="1">
    <source>
        <dbReference type="SAM" id="MobiDB-lite"/>
    </source>
</evidence>
<feature type="compositionally biased region" description="Low complexity" evidence="1">
    <location>
        <begin position="194"/>
        <end position="204"/>
    </location>
</feature>
<accession>A0A6N6JGZ2</accession>
<feature type="compositionally biased region" description="Low complexity" evidence="1">
    <location>
        <begin position="78"/>
        <end position="88"/>
    </location>
</feature>
<feature type="transmembrane region" description="Helical" evidence="2">
    <location>
        <begin position="12"/>
        <end position="36"/>
    </location>
</feature>
<keyword evidence="2" id="KW-1133">Transmembrane helix</keyword>
<sequence>MAQLDSHTGFGTGMYVSGIGHGLLLLWILIGGFFVARDDFSDLAVSDVSIVSAEEFAALQPAAPSTPDAPDAPPAPVVPDAAPAAPSEDTARPTPTPPEPVTPAVPDEAPAPVLSPAPAEITDTAPVTPDEPSLIDGDNGGLTIEPDATPTPQQAPRVAQEAAPAPDPDVQIVDTVQAPTAPDPDATPIDEAQEATAPEETTTQIVTEADEPAGGITRSTRPGQRPAPPPQPVVAEAEEPTQDPTPAPQEDANPLGDAINSAVAEAAQQDNAAPTLSGASGPPLTSGERDGFRLGIQRCWNVGALGTDALQVVVVVAFDMEPDGKPNIGSINLLSSTGGSGAAVNRAYEAARRAIIRCGAQGYDLPSDKYDQWREVEVTFNAARGQIR</sequence>
<feature type="region of interest" description="Disordered" evidence="1">
    <location>
        <begin position="194"/>
        <end position="286"/>
    </location>
</feature>
<evidence type="ECO:0000313" key="3">
    <source>
        <dbReference type="EMBL" id="GFE65385.1"/>
    </source>
</evidence>